<keyword evidence="3" id="KW-1185">Reference proteome</keyword>
<name>A0ABD3MI65_9STRA</name>
<evidence type="ECO:0000256" key="1">
    <source>
        <dbReference type="SAM" id="MobiDB-lite"/>
    </source>
</evidence>
<comment type="caution">
    <text evidence="2">The sequence shown here is derived from an EMBL/GenBank/DDBJ whole genome shotgun (WGS) entry which is preliminary data.</text>
</comment>
<feature type="region of interest" description="Disordered" evidence="1">
    <location>
        <begin position="397"/>
        <end position="529"/>
    </location>
</feature>
<gene>
    <name evidence="2" type="ORF">ACHAWU_004805</name>
</gene>
<feature type="compositionally biased region" description="Basic residues" evidence="1">
    <location>
        <begin position="490"/>
        <end position="502"/>
    </location>
</feature>
<feature type="compositionally biased region" description="Basic residues" evidence="1">
    <location>
        <begin position="59"/>
        <end position="68"/>
    </location>
</feature>
<reference evidence="2 3" key="1">
    <citation type="submission" date="2024-10" db="EMBL/GenBank/DDBJ databases">
        <title>Updated reference genomes for cyclostephanoid diatoms.</title>
        <authorList>
            <person name="Roberts W.R."/>
            <person name="Alverson A.J."/>
        </authorList>
    </citation>
    <scope>NUCLEOTIDE SEQUENCE [LARGE SCALE GENOMIC DNA]</scope>
    <source>
        <strain evidence="2 3">AJA232-27</strain>
    </source>
</reference>
<dbReference type="Gene3D" id="3.30.420.10">
    <property type="entry name" value="Ribonuclease H-like superfamily/Ribonuclease H"/>
    <property type="match status" value="1"/>
</dbReference>
<dbReference type="AlphaFoldDB" id="A0ABD3MI65"/>
<dbReference type="InterPro" id="IPR012337">
    <property type="entry name" value="RNaseH-like_sf"/>
</dbReference>
<feature type="compositionally biased region" description="Polar residues" evidence="1">
    <location>
        <begin position="442"/>
        <end position="463"/>
    </location>
</feature>
<dbReference type="InterPro" id="IPR036397">
    <property type="entry name" value="RNaseH_sf"/>
</dbReference>
<protein>
    <recommendedName>
        <fullName evidence="4">Integrase catalytic domain-containing protein</fullName>
    </recommendedName>
</protein>
<feature type="compositionally biased region" description="Polar residues" evidence="1">
    <location>
        <begin position="397"/>
        <end position="410"/>
    </location>
</feature>
<evidence type="ECO:0008006" key="4">
    <source>
        <dbReference type="Google" id="ProtNLM"/>
    </source>
</evidence>
<evidence type="ECO:0000313" key="3">
    <source>
        <dbReference type="Proteomes" id="UP001530293"/>
    </source>
</evidence>
<dbReference type="EMBL" id="JALLBG020000133">
    <property type="protein sequence ID" value="KAL3762563.1"/>
    <property type="molecule type" value="Genomic_DNA"/>
</dbReference>
<sequence>MSSKEALIKYLHQCLFCPPKRTLLKAIKNNQLTTWPGLTAKAVERYLPDNAPATDKGHMSRHRKGIRSTRKEEALDKLEKLAVEQCCNPPLVEEKKNQLFGYMVHQDKKTGVMYTDLTGNFPVRSMDGFTCFFVLYDWTTNAILATPMKDAKDESMIKAFKENIEYLGERGFKPTFNIIDNVASKAIRAYLKKEKVGIQLVEPHNHRVNAAERAIRTFKNHFIAGLCIGDRKFPTILWSKLVNQAVRSMNMLRTSRVHPKLSADHVLEGVHDFNRNPWAPPATRATVLNPPESRNSWDQRAIDAWHIGPAWDHYRALTFYIPSTGGTRISADYQLYPEHCEVPKETRMDETVRVAKDLVAAIQKLQDQATQQPGRHTTALAKLAEIFKSKTIEMNPIESQPTQTSNSPTAPANIRKAPRVHLRNTRNNIPGRLPTSEGGQARVTQATPLASSEGDTAGPNQANENKELATSEGEDGEVQSSWYNKDREKRTQRKKNVRRSPRFSKQQNERLDKIEKVTTTISGAERDKEENEVQPIYGLGIQKQHILNKDSVIIEERRPT</sequence>
<accession>A0ABD3MI65</accession>
<dbReference type="SUPFAM" id="SSF53098">
    <property type="entry name" value="Ribonuclease H-like"/>
    <property type="match status" value="1"/>
</dbReference>
<organism evidence="2 3">
    <name type="scientific">Discostella pseudostelligera</name>
    <dbReference type="NCBI Taxonomy" id="259834"/>
    <lineage>
        <taxon>Eukaryota</taxon>
        <taxon>Sar</taxon>
        <taxon>Stramenopiles</taxon>
        <taxon>Ochrophyta</taxon>
        <taxon>Bacillariophyta</taxon>
        <taxon>Coscinodiscophyceae</taxon>
        <taxon>Thalassiosirophycidae</taxon>
        <taxon>Stephanodiscales</taxon>
        <taxon>Stephanodiscaceae</taxon>
        <taxon>Discostella</taxon>
    </lineage>
</organism>
<proteinExistence type="predicted"/>
<evidence type="ECO:0000313" key="2">
    <source>
        <dbReference type="EMBL" id="KAL3762563.1"/>
    </source>
</evidence>
<feature type="compositionally biased region" description="Basic and acidic residues" evidence="1">
    <location>
        <begin position="507"/>
        <end position="516"/>
    </location>
</feature>
<dbReference type="Proteomes" id="UP001530293">
    <property type="component" value="Unassembled WGS sequence"/>
</dbReference>
<feature type="region of interest" description="Disordered" evidence="1">
    <location>
        <begin position="50"/>
        <end position="69"/>
    </location>
</feature>